<feature type="compositionally biased region" description="Acidic residues" evidence="1">
    <location>
        <begin position="134"/>
        <end position="150"/>
    </location>
</feature>
<evidence type="ECO:0000256" key="1">
    <source>
        <dbReference type="SAM" id="MobiDB-lite"/>
    </source>
</evidence>
<evidence type="ECO:0000313" key="3">
    <source>
        <dbReference type="Proteomes" id="UP001293593"/>
    </source>
</evidence>
<feature type="compositionally biased region" description="Basic residues" evidence="1">
    <location>
        <begin position="116"/>
        <end position="130"/>
    </location>
</feature>
<accession>A0AAE1IRW8</accession>
<organism evidence="2 3">
    <name type="scientific">Acacia crassicarpa</name>
    <name type="common">northern wattle</name>
    <dbReference type="NCBI Taxonomy" id="499986"/>
    <lineage>
        <taxon>Eukaryota</taxon>
        <taxon>Viridiplantae</taxon>
        <taxon>Streptophyta</taxon>
        <taxon>Embryophyta</taxon>
        <taxon>Tracheophyta</taxon>
        <taxon>Spermatophyta</taxon>
        <taxon>Magnoliopsida</taxon>
        <taxon>eudicotyledons</taxon>
        <taxon>Gunneridae</taxon>
        <taxon>Pentapetalae</taxon>
        <taxon>rosids</taxon>
        <taxon>fabids</taxon>
        <taxon>Fabales</taxon>
        <taxon>Fabaceae</taxon>
        <taxon>Caesalpinioideae</taxon>
        <taxon>mimosoid clade</taxon>
        <taxon>Acacieae</taxon>
        <taxon>Acacia</taxon>
    </lineage>
</organism>
<comment type="caution">
    <text evidence="2">The sequence shown here is derived from an EMBL/GenBank/DDBJ whole genome shotgun (WGS) entry which is preliminary data.</text>
</comment>
<name>A0AAE1IRW8_9FABA</name>
<feature type="region of interest" description="Disordered" evidence="1">
    <location>
        <begin position="74"/>
        <end position="165"/>
    </location>
</feature>
<dbReference type="EMBL" id="JAWXYG010000013">
    <property type="protein sequence ID" value="KAK4255930.1"/>
    <property type="molecule type" value="Genomic_DNA"/>
</dbReference>
<feature type="compositionally biased region" description="Basic and acidic residues" evidence="1">
    <location>
        <begin position="76"/>
        <end position="91"/>
    </location>
</feature>
<proteinExistence type="predicted"/>
<feature type="region of interest" description="Disordered" evidence="1">
    <location>
        <begin position="35"/>
        <end position="59"/>
    </location>
</feature>
<keyword evidence="3" id="KW-1185">Reference proteome</keyword>
<protein>
    <submittedName>
        <fullName evidence="2">Uncharacterized protein</fullName>
    </submittedName>
</protein>
<reference evidence="2" key="1">
    <citation type="submission" date="2023-10" db="EMBL/GenBank/DDBJ databases">
        <title>Chromosome-level genome of the transformable northern wattle, Acacia crassicarpa.</title>
        <authorList>
            <person name="Massaro I."/>
            <person name="Sinha N.R."/>
            <person name="Poethig S."/>
            <person name="Leichty A.R."/>
        </authorList>
    </citation>
    <scope>NUCLEOTIDE SEQUENCE</scope>
    <source>
        <strain evidence="2">Acra3RX</strain>
        <tissue evidence="2">Leaf</tissue>
    </source>
</reference>
<feature type="compositionally biased region" description="Basic and acidic residues" evidence="1">
    <location>
        <begin position="100"/>
        <end position="115"/>
    </location>
</feature>
<evidence type="ECO:0000313" key="2">
    <source>
        <dbReference type="EMBL" id="KAK4255930.1"/>
    </source>
</evidence>
<feature type="region of interest" description="Disordered" evidence="1">
    <location>
        <begin position="202"/>
        <end position="224"/>
    </location>
</feature>
<dbReference type="AlphaFoldDB" id="A0AAE1IRW8"/>
<gene>
    <name evidence="2" type="ORF">QN277_008857</name>
</gene>
<dbReference type="Proteomes" id="UP001293593">
    <property type="component" value="Unassembled WGS sequence"/>
</dbReference>
<feature type="compositionally biased region" description="Polar residues" evidence="1">
    <location>
        <begin position="48"/>
        <end position="59"/>
    </location>
</feature>
<sequence>MALARNLFHRRLYSLLEPQNVAFVYHIIHSNPPHSHKIPPSSLHRPFASSSQSLAESDQTHAVKSLHSLFLGPLEQRSDRKNEKLEGKSRQGEAVGLSEKTGDKKNVVRCIEDKRKKPKKKSKKPGKWKGKLIEEEEEVVKEELQGEPEQVEAVSLSEKTEQEKNEVRCIEDKKKKPKKKLKKPGKWKVKFIEEEEEVVTEELQGKPDQGEAVTLSEKTEREKNEVRCIEEKKKKPKKKSKKPGKWKVKFIEEEEEEEEVVVEGEQTKKPEPKRLYDLFGQGKKSNEANPRRLSPGIAPVEKHKEVKQREPVGLKKLSLDMETFLSYLYKEGYFRDANFVKGKNFDLSWFDDIKYARYYTLSVVQKFGKDKQEISKWLSGSDLKQVAMFGCPSDSKSQVFPSKRLRYYFKIPENTVCSTCVLRDSCKFVNQSVWRTDNNNLDLAVAMKVVCSYALSIVHPQLVVPDKVNSSVNRLLKEVLKLSQTF</sequence>